<dbReference type="AlphaFoldDB" id="A0A1Y2SUS5"/>
<feature type="transmembrane region" description="Helical" evidence="1">
    <location>
        <begin position="187"/>
        <end position="208"/>
    </location>
</feature>
<keyword evidence="1" id="KW-1133">Transmembrane helix</keyword>
<evidence type="ECO:0000313" key="2">
    <source>
        <dbReference type="EMBL" id="OTA29187.1"/>
    </source>
</evidence>
<evidence type="ECO:0000256" key="1">
    <source>
        <dbReference type="SAM" id="Phobius"/>
    </source>
</evidence>
<feature type="transmembrane region" description="Helical" evidence="1">
    <location>
        <begin position="157"/>
        <end position="175"/>
    </location>
</feature>
<evidence type="ECO:0000313" key="3">
    <source>
        <dbReference type="Proteomes" id="UP000243540"/>
    </source>
</evidence>
<organism evidence="2 3">
    <name type="scientific">Alloscardovia macacae</name>
    <dbReference type="NCBI Taxonomy" id="1160091"/>
    <lineage>
        <taxon>Bacteria</taxon>
        <taxon>Bacillati</taxon>
        <taxon>Actinomycetota</taxon>
        <taxon>Actinomycetes</taxon>
        <taxon>Bifidobacteriales</taxon>
        <taxon>Bifidobacteriaceae</taxon>
        <taxon>Alloscardovia</taxon>
    </lineage>
</organism>
<name>A0A1Y2SUS5_9BIFI</name>
<dbReference type="STRING" id="1160091.B9T39_04740"/>
<reference evidence="2 3" key="1">
    <citation type="submission" date="2017-04" db="EMBL/GenBank/DDBJ databases">
        <title>Draft genome sequences of Alloscardovia macacae UMA81211 and UMA81212 isolated from the feces of a rhesus macaque (Macaca mulatta).</title>
        <authorList>
            <person name="Albert K."/>
            <person name="Sela D.A."/>
        </authorList>
    </citation>
    <scope>NUCLEOTIDE SEQUENCE [LARGE SCALE GENOMIC DNA]</scope>
    <source>
        <strain evidence="2 3">UMA81212</strain>
    </source>
</reference>
<proteinExistence type="predicted"/>
<protein>
    <recommendedName>
        <fullName evidence="4">ABC-2 family transporter protein</fullName>
    </recommendedName>
</protein>
<dbReference type="RefSeq" id="WP_086106664.1">
    <property type="nucleotide sequence ID" value="NZ_NEKB01000006.1"/>
</dbReference>
<comment type="caution">
    <text evidence="2">The sequence shown here is derived from an EMBL/GenBank/DDBJ whole genome shotgun (WGS) entry which is preliminary data.</text>
</comment>
<gene>
    <name evidence="2" type="ORF">B9T39_04740</name>
</gene>
<accession>A0A1Y2SUS5</accession>
<dbReference type="EMBL" id="NEKC01000008">
    <property type="protein sequence ID" value="OTA29187.1"/>
    <property type="molecule type" value="Genomic_DNA"/>
</dbReference>
<dbReference type="Proteomes" id="UP000243540">
    <property type="component" value="Unassembled WGS sequence"/>
</dbReference>
<evidence type="ECO:0008006" key="4">
    <source>
        <dbReference type="Google" id="ProtNLM"/>
    </source>
</evidence>
<sequence length="220" mass="24634">MKKPIRNSWILLSLSILTVYGVFCFLLPTEGEGGVHEFIGMPRHVEYGSGLSENIGPFLFLLCGVLCPLEKLTEYLLQRNSLVYIRRRNDASRVWRYLLLTMTYCAVYTGIQVGVTVLNNEYISIPTLLYGATYAFLLLLCSLLTVTLSIMLSQRALGYGCVIFFATCIAALEPLRSFLTKSISAVPLWAAVFLFGAVMLSLLTAFIFNRIEIIQEDSCI</sequence>
<feature type="transmembrane region" description="Helical" evidence="1">
    <location>
        <begin position="94"/>
        <end position="115"/>
    </location>
</feature>
<keyword evidence="1" id="KW-0812">Transmembrane</keyword>
<keyword evidence="1" id="KW-0472">Membrane</keyword>
<feature type="transmembrane region" description="Helical" evidence="1">
    <location>
        <begin position="55"/>
        <end position="73"/>
    </location>
</feature>
<feature type="transmembrane region" description="Helical" evidence="1">
    <location>
        <begin position="127"/>
        <end position="150"/>
    </location>
</feature>